<dbReference type="RefSeq" id="WP_037044696.1">
    <property type="nucleotide sequence ID" value="NZ_JAMOHU010000032.1"/>
</dbReference>
<keyword evidence="2" id="KW-0732">Signal</keyword>
<organism evidence="3 4">
    <name type="scientific">Stutzerimonas stutzeri</name>
    <name type="common">Pseudomonas stutzeri</name>
    <dbReference type="NCBI Taxonomy" id="316"/>
    <lineage>
        <taxon>Bacteria</taxon>
        <taxon>Pseudomonadati</taxon>
        <taxon>Pseudomonadota</taxon>
        <taxon>Gammaproteobacteria</taxon>
        <taxon>Pseudomonadales</taxon>
        <taxon>Pseudomonadaceae</taxon>
        <taxon>Stutzerimonas</taxon>
    </lineage>
</organism>
<name>A0A2N8SRQ5_STUST</name>
<dbReference type="EMBL" id="POUT01000018">
    <property type="protein sequence ID" value="PNG05168.1"/>
    <property type="molecule type" value="Genomic_DNA"/>
</dbReference>
<comment type="caution">
    <text evidence="3">The sequence shown here is derived from an EMBL/GenBank/DDBJ whole genome shotgun (WGS) entry which is preliminary data.</text>
</comment>
<feature type="region of interest" description="Disordered" evidence="1">
    <location>
        <begin position="67"/>
        <end position="101"/>
    </location>
</feature>
<gene>
    <name evidence="3" type="ORF">CXK94_20865</name>
</gene>
<evidence type="ECO:0000313" key="4">
    <source>
        <dbReference type="Proteomes" id="UP000236023"/>
    </source>
</evidence>
<feature type="compositionally biased region" description="Gly residues" evidence="1">
    <location>
        <begin position="71"/>
        <end position="101"/>
    </location>
</feature>
<evidence type="ECO:0000313" key="3">
    <source>
        <dbReference type="EMBL" id="PNG05168.1"/>
    </source>
</evidence>
<evidence type="ECO:0000256" key="2">
    <source>
        <dbReference type="SAM" id="SignalP"/>
    </source>
</evidence>
<dbReference type="AlphaFoldDB" id="A0A2N8SRQ5"/>
<sequence length="138" mass="15451">MKTRSWILGSILAGLALTAHAQQAPDYDNQAWQQHWQKMQEYRQAWQAAKTPEERQKLRDEHWQSMQSGFGMMGGCPMGGPGAGMGKQGGKPMQGGMGGMGGGRMMGAPSKEMLDMRIQHMEQMLEQMRSHRELLDKS</sequence>
<feature type="chain" id="PRO_5014886444" evidence="2">
    <location>
        <begin position="22"/>
        <end position="138"/>
    </location>
</feature>
<feature type="signal peptide" evidence="2">
    <location>
        <begin position="1"/>
        <end position="21"/>
    </location>
</feature>
<proteinExistence type="predicted"/>
<accession>A0A2N8SRQ5</accession>
<dbReference type="Proteomes" id="UP000236023">
    <property type="component" value="Unassembled WGS sequence"/>
</dbReference>
<reference evidence="3 4" key="1">
    <citation type="submission" date="2018-01" db="EMBL/GenBank/DDBJ databases">
        <title>Denitrification phenotypes of diverse strains of Pseudomonas stutzeri.</title>
        <authorList>
            <person name="Milligan D.A."/>
            <person name="Bergaust L."/>
            <person name="Bakken L.R."/>
            <person name="Frostegard A."/>
        </authorList>
    </citation>
    <scope>NUCLEOTIDE SEQUENCE [LARGE SCALE GENOMIC DNA]</scope>
    <source>
        <strain evidence="3 4">24a75</strain>
    </source>
</reference>
<protein>
    <submittedName>
        <fullName evidence="3">Uncharacterized protein</fullName>
    </submittedName>
</protein>
<evidence type="ECO:0000256" key="1">
    <source>
        <dbReference type="SAM" id="MobiDB-lite"/>
    </source>
</evidence>